<feature type="non-terminal residue" evidence="5">
    <location>
        <position position="244"/>
    </location>
</feature>
<reference evidence="6" key="1">
    <citation type="submission" date="2016-05" db="EMBL/GenBank/DDBJ databases">
        <title>Comparative genomics of biotechnologically important yeasts.</title>
        <authorList>
            <consortium name="DOE Joint Genome Institute"/>
            <person name="Riley R."/>
            <person name="Haridas S."/>
            <person name="Wolfe K.H."/>
            <person name="Lopes M.R."/>
            <person name="Hittinger C.T."/>
            <person name="Goker M."/>
            <person name="Salamov A."/>
            <person name="Wisecaver J."/>
            <person name="Long T.M."/>
            <person name="Aerts A.L."/>
            <person name="Barry K."/>
            <person name="Choi C."/>
            <person name="Clum A."/>
            <person name="Coughlan A.Y."/>
            <person name="Deshpande S."/>
            <person name="Douglass A.P."/>
            <person name="Hanson S.J."/>
            <person name="Klenk H.-P."/>
            <person name="Labutti K."/>
            <person name="Lapidus A."/>
            <person name="Lindquist E."/>
            <person name="Lipzen A."/>
            <person name="Meier-Kolthoff J.P."/>
            <person name="Ohm R.A."/>
            <person name="Otillar R.P."/>
            <person name="Pangilinan J."/>
            <person name="Peng Y."/>
            <person name="Rokas A."/>
            <person name="Rosa C.A."/>
            <person name="Scheuner C."/>
            <person name="Sibirny A.A."/>
            <person name="Slot J.C."/>
            <person name="Stielow J.B."/>
            <person name="Sun H."/>
            <person name="Kurtzman C.P."/>
            <person name="Blackwell M."/>
            <person name="Grigoriev I.V."/>
            <person name="Jeffries T.W."/>
        </authorList>
    </citation>
    <scope>NUCLEOTIDE SEQUENCE [LARGE SCALE GENOMIC DNA]</scope>
    <source>
        <strain evidence="6">DSM 1968</strain>
    </source>
</reference>
<evidence type="ECO:0000256" key="1">
    <source>
        <dbReference type="ARBA" id="ARBA00022737"/>
    </source>
</evidence>
<dbReference type="InterPro" id="IPR035979">
    <property type="entry name" value="RBD_domain_sf"/>
</dbReference>
<evidence type="ECO:0000256" key="3">
    <source>
        <dbReference type="PROSITE-ProRule" id="PRU00176"/>
    </source>
</evidence>
<keyword evidence="1" id="KW-0677">Repeat</keyword>
<dbReference type="SUPFAM" id="SSF54928">
    <property type="entry name" value="RNA-binding domain, RBD"/>
    <property type="match status" value="2"/>
</dbReference>
<accession>A0A1D2VID9</accession>
<feature type="domain" description="RRM" evidence="4">
    <location>
        <begin position="175"/>
        <end position="244"/>
    </location>
</feature>
<dbReference type="Gene3D" id="3.30.70.330">
    <property type="match status" value="3"/>
</dbReference>
<dbReference type="OrthoDB" id="1749473at2759"/>
<dbReference type="PROSITE" id="PS50102">
    <property type="entry name" value="RRM"/>
    <property type="match status" value="3"/>
</dbReference>
<dbReference type="RefSeq" id="XP_020047597.1">
    <property type="nucleotide sequence ID" value="XM_020189856.1"/>
</dbReference>
<feature type="domain" description="RRM" evidence="4">
    <location>
        <begin position="1"/>
        <end position="78"/>
    </location>
</feature>
<evidence type="ECO:0000313" key="5">
    <source>
        <dbReference type="EMBL" id="ODV61290.1"/>
    </source>
</evidence>
<name>A0A1D2VID9_9ASCO</name>
<dbReference type="AlphaFoldDB" id="A0A1D2VID9"/>
<dbReference type="SMART" id="SM00360">
    <property type="entry name" value="RRM"/>
    <property type="match status" value="3"/>
</dbReference>
<gene>
    <name evidence="5" type="ORF">ASCRUDRAFT_24549</name>
</gene>
<evidence type="ECO:0000313" key="6">
    <source>
        <dbReference type="Proteomes" id="UP000095038"/>
    </source>
</evidence>
<dbReference type="Pfam" id="PF00076">
    <property type="entry name" value="RRM_1"/>
    <property type="match status" value="3"/>
</dbReference>
<dbReference type="Proteomes" id="UP000095038">
    <property type="component" value="Unassembled WGS sequence"/>
</dbReference>
<feature type="domain" description="RRM" evidence="4">
    <location>
        <begin position="87"/>
        <end position="159"/>
    </location>
</feature>
<organism evidence="5 6">
    <name type="scientific">Ascoidea rubescens DSM 1968</name>
    <dbReference type="NCBI Taxonomy" id="1344418"/>
    <lineage>
        <taxon>Eukaryota</taxon>
        <taxon>Fungi</taxon>
        <taxon>Dikarya</taxon>
        <taxon>Ascomycota</taxon>
        <taxon>Saccharomycotina</taxon>
        <taxon>Saccharomycetes</taxon>
        <taxon>Ascoideaceae</taxon>
        <taxon>Ascoidea</taxon>
    </lineage>
</organism>
<feature type="non-terminal residue" evidence="5">
    <location>
        <position position="1"/>
    </location>
</feature>
<dbReference type="EMBL" id="KV454480">
    <property type="protein sequence ID" value="ODV61290.1"/>
    <property type="molecule type" value="Genomic_DNA"/>
</dbReference>
<dbReference type="GO" id="GO:0003723">
    <property type="term" value="F:RNA binding"/>
    <property type="evidence" value="ECO:0007669"/>
    <property type="project" value="UniProtKB-UniRule"/>
</dbReference>
<dbReference type="InterPro" id="IPR000504">
    <property type="entry name" value="RRM_dom"/>
</dbReference>
<evidence type="ECO:0000259" key="4">
    <source>
        <dbReference type="PROSITE" id="PS50102"/>
    </source>
</evidence>
<keyword evidence="2 3" id="KW-0694">RNA-binding</keyword>
<dbReference type="STRING" id="1344418.A0A1D2VID9"/>
<evidence type="ECO:0000256" key="2">
    <source>
        <dbReference type="ARBA" id="ARBA00022884"/>
    </source>
</evidence>
<dbReference type="InterPro" id="IPR012677">
    <property type="entry name" value="Nucleotide-bd_a/b_plait_sf"/>
</dbReference>
<dbReference type="InParanoid" id="A0A1D2VID9"/>
<keyword evidence="6" id="KW-1185">Reference proteome</keyword>
<dbReference type="GeneID" id="30963492"/>
<protein>
    <recommendedName>
        <fullName evidence="4">RRM domain-containing protein</fullName>
    </recommendedName>
</protein>
<proteinExistence type="predicted"/>
<dbReference type="PANTHER" id="PTHR24012">
    <property type="entry name" value="RNA BINDING PROTEIN"/>
    <property type="match status" value="1"/>
</dbReference>
<sequence length="244" mass="27888">ALYVGDLDENVTEKLLFDVFSKHAAVTSVKICFDSNNKKSLGYGYVNFINSDEASIAKEKLNYTHLLNKEIRIMESMRHSFQNMKGSNVYFKNLPEVLSTREFYEIFKPFGEILSCKVEHSKSYGFINFQDFNVAQSVVDNFNGSTIKGSKLFVGLHTPKEVREKEKKDTINQIPTIYVRNLPIDINDDQLKSLFGKFGAITSTFVKPVFKLKASWAFVTFKSHKSVLAAINFLNDTEYEGKRI</sequence>